<feature type="signal peptide" evidence="1">
    <location>
        <begin position="1"/>
        <end position="25"/>
    </location>
</feature>
<dbReference type="STRING" id="269796.Rru_A3085"/>
<dbReference type="PANTHER" id="PTHR34512">
    <property type="entry name" value="CELL SURFACE PROTEIN"/>
    <property type="match status" value="1"/>
</dbReference>
<dbReference type="PhylomeDB" id="Q2RPR5"/>
<gene>
    <name evidence="3" type="ordered locus">Rru_A3085</name>
</gene>
<dbReference type="AlphaFoldDB" id="Q2RPR5"/>
<dbReference type="InterPro" id="IPR015943">
    <property type="entry name" value="WD40/YVTN_repeat-like_dom_sf"/>
</dbReference>
<name>Q2RPR5_RHORT</name>
<keyword evidence="4" id="KW-1185">Reference proteome</keyword>
<dbReference type="InterPro" id="IPR002372">
    <property type="entry name" value="PQQ_rpt_dom"/>
</dbReference>
<dbReference type="EnsemblBacteria" id="ABC23880">
    <property type="protein sequence ID" value="ABC23880"/>
    <property type="gene ID" value="Rru_A3085"/>
</dbReference>
<proteinExistence type="predicted"/>
<keyword evidence="1" id="KW-0732">Signal</keyword>
<dbReference type="eggNOG" id="COG1520">
    <property type="taxonomic scope" value="Bacteria"/>
</dbReference>
<dbReference type="Pfam" id="PF13360">
    <property type="entry name" value="PQQ_2"/>
    <property type="match status" value="1"/>
</dbReference>
<evidence type="ECO:0000313" key="3">
    <source>
        <dbReference type="EMBL" id="ABC23880.1"/>
    </source>
</evidence>
<dbReference type="Gene3D" id="2.130.10.10">
    <property type="entry name" value="YVTN repeat-like/Quinoprotein amine dehydrogenase"/>
    <property type="match status" value="1"/>
</dbReference>
<dbReference type="KEGG" id="rru:Rru_A3085"/>
<dbReference type="SUPFAM" id="SSF50998">
    <property type="entry name" value="Quinoprotein alcohol dehydrogenase-like"/>
    <property type="match status" value="1"/>
</dbReference>
<dbReference type="Proteomes" id="UP000001929">
    <property type="component" value="Chromosome"/>
</dbReference>
<dbReference type="PATRIC" id="fig|269796.9.peg.3198"/>
<sequence length="455" mass="48240">MAADRAMGRRFAALVLSVTFSLALAGCSDTWLGDSWFGSDDTPPLAGERVAVLGQDRGLSEATKDEHGVELPAPEDNDDWPQSGGYSHHAMQHMVVGESLQRLWSTSIGAGGTSRDRLLNGPVLADGRIFTIDREATVRAFNAETGKELWQAALPNRDDDEDDGAFLGGGLAYDRGRIFASTGFAKVVALRADTGQELWRTEVDGPIRAAPAVNSGRVVVLTVDNQAFALSAVDGHKLWSHSGSPQTATILGAPTPAIDQGVVVIPYSSGELFALRLESGTEIWSDAVTAVRRTDATGSLQDIRANPVVDANHLYVIGNSGLMVGMDLRSGARAWQLRVAGTQQPWLAGDVLFLISAEAELAAVNAKTGAVIWTTPLPRYESPDSLATPLLWTGPVLASDRLIIGSSDASAYAVSPYTGKILGRIELPDAMASAPIVAKGTLYFLTTTGELVAYR</sequence>
<dbReference type="InterPro" id="IPR011047">
    <property type="entry name" value="Quinoprotein_ADH-like_sf"/>
</dbReference>
<evidence type="ECO:0000259" key="2">
    <source>
        <dbReference type="Pfam" id="PF13360"/>
    </source>
</evidence>
<feature type="domain" description="Pyrrolo-quinoline quinone repeat" evidence="2">
    <location>
        <begin position="135"/>
        <end position="375"/>
    </location>
</feature>
<dbReference type="RefSeq" id="WP_011390833.1">
    <property type="nucleotide sequence ID" value="NC_007643.1"/>
</dbReference>
<dbReference type="PROSITE" id="PS51257">
    <property type="entry name" value="PROKAR_LIPOPROTEIN"/>
    <property type="match status" value="1"/>
</dbReference>
<reference evidence="3 4" key="1">
    <citation type="journal article" date="2011" name="Stand. Genomic Sci.">
        <title>Complete genome sequence of Rhodospirillum rubrum type strain (S1).</title>
        <authorList>
            <person name="Munk A.C."/>
            <person name="Copeland A."/>
            <person name="Lucas S."/>
            <person name="Lapidus A."/>
            <person name="Del Rio T.G."/>
            <person name="Barry K."/>
            <person name="Detter J.C."/>
            <person name="Hammon N."/>
            <person name="Israni S."/>
            <person name="Pitluck S."/>
            <person name="Brettin T."/>
            <person name="Bruce D."/>
            <person name="Han C."/>
            <person name="Tapia R."/>
            <person name="Gilna P."/>
            <person name="Schmutz J."/>
            <person name="Larimer F."/>
            <person name="Land M."/>
            <person name="Kyrpides N.C."/>
            <person name="Mavromatis K."/>
            <person name="Richardson P."/>
            <person name="Rohde M."/>
            <person name="Goker M."/>
            <person name="Klenk H.P."/>
            <person name="Zhang Y."/>
            <person name="Roberts G.P."/>
            <person name="Reslewic S."/>
            <person name="Schwartz D.C."/>
        </authorList>
    </citation>
    <scope>NUCLEOTIDE SEQUENCE [LARGE SCALE GENOMIC DNA]</scope>
    <source>
        <strain evidence="4">ATCC 11170 / ATH 1.1.1 / DSM 467 / LMG 4362 / NCIMB 8255 / S1</strain>
    </source>
</reference>
<dbReference type="HOGENOM" id="CLU_027480_3_0_5"/>
<dbReference type="PANTHER" id="PTHR34512:SF30">
    <property type="entry name" value="OUTER MEMBRANE PROTEIN ASSEMBLY FACTOR BAMB"/>
    <property type="match status" value="1"/>
</dbReference>
<feature type="chain" id="PRO_5004214916" evidence="1">
    <location>
        <begin position="26"/>
        <end position="455"/>
    </location>
</feature>
<evidence type="ECO:0000313" key="4">
    <source>
        <dbReference type="Proteomes" id="UP000001929"/>
    </source>
</evidence>
<evidence type="ECO:0000256" key="1">
    <source>
        <dbReference type="SAM" id="SignalP"/>
    </source>
</evidence>
<protein>
    <submittedName>
        <fullName evidence="3">Pyrrolo-quinoline quinone</fullName>
    </submittedName>
</protein>
<dbReference type="SMART" id="SM00564">
    <property type="entry name" value="PQQ"/>
    <property type="match status" value="7"/>
</dbReference>
<dbReference type="InterPro" id="IPR018391">
    <property type="entry name" value="PQQ_b-propeller_rpt"/>
</dbReference>
<accession>Q2RPR5</accession>
<dbReference type="EMBL" id="CP000230">
    <property type="protein sequence ID" value="ABC23880.1"/>
    <property type="molecule type" value="Genomic_DNA"/>
</dbReference>
<organism evidence="3 4">
    <name type="scientific">Rhodospirillum rubrum (strain ATCC 11170 / ATH 1.1.1 / DSM 467 / LMG 4362 / NCIMB 8255 / S1)</name>
    <dbReference type="NCBI Taxonomy" id="269796"/>
    <lineage>
        <taxon>Bacteria</taxon>
        <taxon>Pseudomonadati</taxon>
        <taxon>Pseudomonadota</taxon>
        <taxon>Alphaproteobacteria</taxon>
        <taxon>Rhodospirillales</taxon>
        <taxon>Rhodospirillaceae</taxon>
        <taxon>Rhodospirillum</taxon>
    </lineage>
</organism>